<name>A0A9W9RVY1_PENBR</name>
<protein>
    <recommendedName>
        <fullName evidence="9">C2H2-type domain-containing protein</fullName>
    </recommendedName>
</protein>
<evidence type="ECO:0000313" key="10">
    <source>
        <dbReference type="EMBL" id="KAJ5367432.1"/>
    </source>
</evidence>
<keyword evidence="4 7" id="KW-0863">Zinc-finger</keyword>
<evidence type="ECO:0000313" key="11">
    <source>
        <dbReference type="Proteomes" id="UP001148299"/>
    </source>
</evidence>
<feature type="region of interest" description="Disordered" evidence="8">
    <location>
        <begin position="151"/>
        <end position="213"/>
    </location>
</feature>
<evidence type="ECO:0000256" key="7">
    <source>
        <dbReference type="PROSITE-ProRule" id="PRU00042"/>
    </source>
</evidence>
<keyword evidence="5" id="KW-0862">Zinc</keyword>
<accession>A0A9W9RVY1</accession>
<dbReference type="GO" id="GO:0008270">
    <property type="term" value="F:zinc ion binding"/>
    <property type="evidence" value="ECO:0007669"/>
    <property type="project" value="UniProtKB-KW"/>
</dbReference>
<evidence type="ECO:0000256" key="4">
    <source>
        <dbReference type="ARBA" id="ARBA00022771"/>
    </source>
</evidence>
<organism evidence="10 11">
    <name type="scientific">Penicillium brevicompactum</name>
    <dbReference type="NCBI Taxonomy" id="5074"/>
    <lineage>
        <taxon>Eukaryota</taxon>
        <taxon>Fungi</taxon>
        <taxon>Dikarya</taxon>
        <taxon>Ascomycota</taxon>
        <taxon>Pezizomycotina</taxon>
        <taxon>Eurotiomycetes</taxon>
        <taxon>Eurotiomycetidae</taxon>
        <taxon>Eurotiales</taxon>
        <taxon>Aspergillaceae</taxon>
        <taxon>Penicillium</taxon>
    </lineage>
</organism>
<feature type="compositionally biased region" description="Polar residues" evidence="8">
    <location>
        <begin position="166"/>
        <end position="180"/>
    </location>
</feature>
<reference evidence="10" key="2">
    <citation type="journal article" date="2023" name="IMA Fungus">
        <title>Comparative genomic study of the Penicillium genus elucidates a diverse pangenome and 15 lateral gene transfer events.</title>
        <authorList>
            <person name="Petersen C."/>
            <person name="Sorensen T."/>
            <person name="Nielsen M.R."/>
            <person name="Sondergaard T.E."/>
            <person name="Sorensen J.L."/>
            <person name="Fitzpatrick D.A."/>
            <person name="Frisvad J.C."/>
            <person name="Nielsen K.L."/>
        </authorList>
    </citation>
    <scope>NUCLEOTIDE SEQUENCE</scope>
    <source>
        <strain evidence="10">IBT 35675</strain>
    </source>
</reference>
<sequence>MSTNEKIRCTYQPCGQYFESIDAMRSHKSSADNHHYCAKCDMDFMNHALLHLHKIMSQRHFACLECELELRSPGGLRHHVKMSHPHGREVCCIGCGIKYKSAAAVMKHIEENECPILDLPARVAREDGLIAGEGFMQSGVASLAEILAEDVSEDESDGGVPLNMGKDNTSLAPAQGVKPSSTEKADLGVAGPSRARSNSTSTQSTGGVPLNPTGPLLTEGVPMPLQFEESSQSTHLVQRSSSAEDLKRFFRAELAQYLPRAHGNNTTIDPEDFWDEEHGQYICSCNATFSHLSTFTQHLTEKDDAILECPRCGKRFKTHAALVAHVEAPFSKCAVRVSPAQVEDELGAITRGFAELKGPDRLAIDDFEDIMASSQPSHPGSVESSCGDTPEVEPGSTQEGSAEENAPDKSFINDDIPADALYHVPEGPT</sequence>
<keyword evidence="2" id="KW-0479">Metal-binding</keyword>
<dbReference type="EMBL" id="JAPZBR010000001">
    <property type="protein sequence ID" value="KAJ5367432.1"/>
    <property type="molecule type" value="Genomic_DNA"/>
</dbReference>
<feature type="region of interest" description="Disordered" evidence="8">
    <location>
        <begin position="371"/>
        <end position="429"/>
    </location>
</feature>
<dbReference type="Proteomes" id="UP001148299">
    <property type="component" value="Unassembled WGS sequence"/>
</dbReference>
<keyword evidence="3" id="KW-0677">Repeat</keyword>
<dbReference type="Pfam" id="PF00096">
    <property type="entry name" value="zf-C2H2"/>
    <property type="match status" value="1"/>
</dbReference>
<evidence type="ECO:0000256" key="8">
    <source>
        <dbReference type="SAM" id="MobiDB-lite"/>
    </source>
</evidence>
<dbReference type="PROSITE" id="PS00028">
    <property type="entry name" value="ZINC_FINGER_C2H2_1"/>
    <property type="match status" value="1"/>
</dbReference>
<dbReference type="InterPro" id="IPR013087">
    <property type="entry name" value="Znf_C2H2_type"/>
</dbReference>
<evidence type="ECO:0000256" key="3">
    <source>
        <dbReference type="ARBA" id="ARBA00022737"/>
    </source>
</evidence>
<feature type="compositionally biased region" description="Polar residues" evidence="8">
    <location>
        <begin position="372"/>
        <end position="387"/>
    </location>
</feature>
<comment type="caution">
    <text evidence="10">The sequence shown here is derived from an EMBL/GenBank/DDBJ whole genome shotgun (WGS) entry which is preliminary data.</text>
</comment>
<evidence type="ECO:0000256" key="2">
    <source>
        <dbReference type="ARBA" id="ARBA00022723"/>
    </source>
</evidence>
<dbReference type="SMART" id="SM00355">
    <property type="entry name" value="ZnF_C2H2"/>
    <property type="match status" value="4"/>
</dbReference>
<gene>
    <name evidence="10" type="ORF">N7541_001373</name>
</gene>
<dbReference type="PROSITE" id="PS50157">
    <property type="entry name" value="ZINC_FINGER_C2H2_2"/>
    <property type="match status" value="1"/>
</dbReference>
<evidence type="ECO:0000256" key="5">
    <source>
        <dbReference type="ARBA" id="ARBA00022833"/>
    </source>
</evidence>
<evidence type="ECO:0000256" key="6">
    <source>
        <dbReference type="ARBA" id="ARBA00023242"/>
    </source>
</evidence>
<keyword evidence="11" id="KW-1185">Reference proteome</keyword>
<dbReference type="InterPro" id="IPR050888">
    <property type="entry name" value="ZnF_C2H2-type_TF"/>
</dbReference>
<proteinExistence type="predicted"/>
<keyword evidence="6" id="KW-0539">Nucleus</keyword>
<dbReference type="PANTHER" id="PTHR24406">
    <property type="entry name" value="TRANSCRIPTIONAL REPRESSOR CTCFL-RELATED"/>
    <property type="match status" value="1"/>
</dbReference>
<dbReference type="Gene3D" id="3.30.160.60">
    <property type="entry name" value="Classic Zinc Finger"/>
    <property type="match status" value="2"/>
</dbReference>
<evidence type="ECO:0000256" key="1">
    <source>
        <dbReference type="ARBA" id="ARBA00004123"/>
    </source>
</evidence>
<dbReference type="Pfam" id="PF24666">
    <property type="entry name" value="zf-C2H2_fungi_2"/>
    <property type="match status" value="1"/>
</dbReference>
<reference evidence="10" key="1">
    <citation type="submission" date="2022-12" db="EMBL/GenBank/DDBJ databases">
        <authorList>
            <person name="Petersen C."/>
        </authorList>
    </citation>
    <scope>NUCLEOTIDE SEQUENCE</scope>
    <source>
        <strain evidence="10">IBT 35675</strain>
    </source>
</reference>
<evidence type="ECO:0000259" key="9">
    <source>
        <dbReference type="PROSITE" id="PS50157"/>
    </source>
</evidence>
<dbReference type="AlphaFoldDB" id="A0A9W9RVY1"/>
<comment type="subcellular location">
    <subcellularLocation>
        <location evidence="1">Nucleus</location>
    </subcellularLocation>
</comment>
<feature type="compositionally biased region" description="Polar residues" evidence="8">
    <location>
        <begin position="195"/>
        <end position="206"/>
    </location>
</feature>
<feature type="domain" description="C2H2-type" evidence="9">
    <location>
        <begin position="307"/>
        <end position="325"/>
    </location>
</feature>
<dbReference type="GO" id="GO:0005634">
    <property type="term" value="C:nucleus"/>
    <property type="evidence" value="ECO:0007669"/>
    <property type="project" value="UniProtKB-SubCell"/>
</dbReference>